<dbReference type="Pfam" id="PF07044">
    <property type="entry name" value="DUF1329"/>
    <property type="match status" value="1"/>
</dbReference>
<gene>
    <name evidence="1" type="ORF">H9642_00880</name>
</gene>
<keyword evidence="2" id="KW-1185">Reference proteome</keyword>
<dbReference type="CDD" id="cd16329">
    <property type="entry name" value="LolA_like"/>
    <property type="match status" value="1"/>
</dbReference>
<dbReference type="EMBL" id="JACSQG010000001">
    <property type="protein sequence ID" value="MBD7975738.1"/>
    <property type="molecule type" value="Genomic_DNA"/>
</dbReference>
<accession>A0ABR8TIZ6</accession>
<dbReference type="InterPro" id="IPR010752">
    <property type="entry name" value="DUF1329"/>
</dbReference>
<organism evidence="1 2">
    <name type="scientific">Serpens gallinarum</name>
    <dbReference type="NCBI Taxonomy" id="2763075"/>
    <lineage>
        <taxon>Bacteria</taxon>
        <taxon>Pseudomonadati</taxon>
        <taxon>Pseudomonadota</taxon>
        <taxon>Gammaproteobacteria</taxon>
        <taxon>Pseudomonadales</taxon>
        <taxon>Pseudomonadaceae</taxon>
        <taxon>Pseudomonas</taxon>
    </lineage>
</organism>
<comment type="caution">
    <text evidence="1">The sequence shown here is derived from an EMBL/GenBank/DDBJ whole genome shotgun (WGS) entry which is preliminary data.</text>
</comment>
<evidence type="ECO:0000313" key="1">
    <source>
        <dbReference type="EMBL" id="MBD7975738.1"/>
    </source>
</evidence>
<name>A0ABR8TIZ6_9PSED</name>
<dbReference type="Proteomes" id="UP000611945">
    <property type="component" value="Unassembled WGS sequence"/>
</dbReference>
<dbReference type="Gene3D" id="2.50.20.10">
    <property type="entry name" value="Lipoprotein localisation LolA/LolB/LppX"/>
    <property type="match status" value="1"/>
</dbReference>
<sequence length="465" mass="52687">MASANYRSATRECRGELAVLKPVVILLMAGCMMHAQAQVTPAQAARLGQDLTPLGAERAGNAQGTIPAWTGGITQPPASYQPGMHHPDPFADDPVLRVIDKSNMAAHLAQLPEGLQKLLEQNTNYALRVYPTRRSASVPERIYAETQRNATTVELISAGNGVDGAASGIPFPLPQNGLEAIWNHILRYRGEQLHMVTNRVAVLANGSYTLLKLDRDIRFNYGREGMTPAELNNTLFHYKYRVVSPSQLSGSALVIEETLDQVMAIRKAWRFSRGERRVRRLPTLAYDSLQPDTNGMATADMVDAYNGAPDRYEWELLGKREMIVPYNSYAVHQQGIPYEDILREKTVNPDLLRYELHRVWVVEATLRTGHRHAYAKRRFYIDEDSWQILVVDLFDKQGELIGLQEAHPINYYEVPVFVSTLETLYDFKDKRYFVDGLDNNEPMYDFNVRLHPRDFTAQALRREGN</sequence>
<proteinExistence type="predicted"/>
<protein>
    <submittedName>
        <fullName evidence="1">DUF1329 domain-containing protein</fullName>
    </submittedName>
</protein>
<evidence type="ECO:0000313" key="2">
    <source>
        <dbReference type="Proteomes" id="UP000611945"/>
    </source>
</evidence>
<reference evidence="1 2" key="1">
    <citation type="submission" date="2020-08" db="EMBL/GenBank/DDBJ databases">
        <title>A Genomic Blueprint of the Chicken Gut Microbiome.</title>
        <authorList>
            <person name="Gilroy R."/>
            <person name="Ravi A."/>
            <person name="Getino M."/>
            <person name="Pursley I."/>
            <person name="Horton D.L."/>
            <person name="Alikhan N.-F."/>
            <person name="Baker D."/>
            <person name="Gharbi K."/>
            <person name="Hall N."/>
            <person name="Watson M."/>
            <person name="Adriaenssens E.M."/>
            <person name="Foster-Nyarko E."/>
            <person name="Jarju S."/>
            <person name="Secka A."/>
            <person name="Antonio M."/>
            <person name="Oren A."/>
            <person name="Chaudhuri R."/>
            <person name="La Ragione R.M."/>
            <person name="Hildebrand F."/>
            <person name="Pallen M.J."/>
        </authorList>
    </citation>
    <scope>NUCLEOTIDE SEQUENCE [LARGE SCALE GENOMIC DNA]</scope>
    <source>
        <strain evidence="1 2">Sa2CUA2</strain>
    </source>
</reference>